<feature type="compositionally biased region" description="Polar residues" evidence="4">
    <location>
        <begin position="679"/>
        <end position="706"/>
    </location>
</feature>
<keyword evidence="5" id="KW-1133">Transmembrane helix</keyword>
<evidence type="ECO:0000256" key="2">
    <source>
        <dbReference type="ARBA" id="ARBA00022525"/>
    </source>
</evidence>
<accession>A0ABW1V0J4</accession>
<feature type="transmembrane region" description="Helical" evidence="5">
    <location>
        <begin position="714"/>
        <end position="732"/>
    </location>
</feature>
<dbReference type="PANTHER" id="PTHR36108">
    <property type="entry name" value="COLOSSIN-B-RELATED"/>
    <property type="match status" value="1"/>
</dbReference>
<dbReference type="RefSeq" id="WP_125593405.1">
    <property type="nucleotide sequence ID" value="NZ_JBHSSN010000015.1"/>
</dbReference>
<evidence type="ECO:0000256" key="1">
    <source>
        <dbReference type="ARBA" id="ARBA00007257"/>
    </source>
</evidence>
<dbReference type="InterPro" id="IPR008966">
    <property type="entry name" value="Adhesion_dom_sf"/>
</dbReference>
<dbReference type="InterPro" id="IPR008456">
    <property type="entry name" value="Collagen-bd_dom"/>
</dbReference>
<evidence type="ECO:0000256" key="5">
    <source>
        <dbReference type="SAM" id="Phobius"/>
    </source>
</evidence>
<evidence type="ECO:0000259" key="6">
    <source>
        <dbReference type="Pfam" id="PF05737"/>
    </source>
</evidence>
<dbReference type="EMBL" id="JBHSSN010000015">
    <property type="protein sequence ID" value="MFC6324270.1"/>
    <property type="molecule type" value="Genomic_DNA"/>
</dbReference>
<organism evidence="8 9">
    <name type="scientific">Companilactobacillus baiquanensis</name>
    <dbReference type="NCBI Taxonomy" id="2486005"/>
    <lineage>
        <taxon>Bacteria</taxon>
        <taxon>Bacillati</taxon>
        <taxon>Bacillota</taxon>
        <taxon>Bacilli</taxon>
        <taxon>Lactobacillales</taxon>
        <taxon>Lactobacillaceae</taxon>
        <taxon>Companilactobacillus</taxon>
    </lineage>
</organism>
<dbReference type="Gene3D" id="2.60.40.740">
    <property type="match status" value="1"/>
</dbReference>
<gene>
    <name evidence="8" type="ORF">ACFP1F_11010</name>
</gene>
<feature type="domain" description="SpaA-like prealbumin fold" evidence="7">
    <location>
        <begin position="431"/>
        <end position="520"/>
    </location>
</feature>
<feature type="compositionally biased region" description="Pro residues" evidence="4">
    <location>
        <begin position="642"/>
        <end position="655"/>
    </location>
</feature>
<comment type="similarity">
    <text evidence="1">Belongs to the serine-aspartate repeat-containing protein (SDr) family.</text>
</comment>
<keyword evidence="3" id="KW-0732">Signal</keyword>
<keyword evidence="2" id="KW-0964">Secreted</keyword>
<name>A0ABW1V0J4_9LACO</name>
<evidence type="ECO:0000313" key="9">
    <source>
        <dbReference type="Proteomes" id="UP001596186"/>
    </source>
</evidence>
<feature type="domain" description="SpaA-like prealbumin fold" evidence="7">
    <location>
        <begin position="325"/>
        <end position="423"/>
    </location>
</feature>
<evidence type="ECO:0000256" key="3">
    <source>
        <dbReference type="ARBA" id="ARBA00022729"/>
    </source>
</evidence>
<keyword evidence="9" id="KW-1185">Reference proteome</keyword>
<dbReference type="Pfam" id="PF05737">
    <property type="entry name" value="Collagen_bind"/>
    <property type="match status" value="1"/>
</dbReference>
<feature type="region of interest" description="Disordered" evidence="4">
    <location>
        <begin position="627"/>
        <end position="706"/>
    </location>
</feature>
<evidence type="ECO:0000313" key="8">
    <source>
        <dbReference type="EMBL" id="MFC6324270.1"/>
    </source>
</evidence>
<keyword evidence="8" id="KW-0176">Collagen</keyword>
<dbReference type="SUPFAM" id="SSF49401">
    <property type="entry name" value="Bacterial adhesins"/>
    <property type="match status" value="2"/>
</dbReference>
<keyword evidence="5" id="KW-0472">Membrane</keyword>
<dbReference type="InterPro" id="IPR013783">
    <property type="entry name" value="Ig-like_fold"/>
</dbReference>
<proteinExistence type="inferred from homology"/>
<protein>
    <submittedName>
        <fullName evidence="8">Collagen binding domain-containing protein</fullName>
    </submittedName>
</protein>
<dbReference type="Gene3D" id="2.60.40.10">
    <property type="entry name" value="Immunoglobulins"/>
    <property type="match status" value="3"/>
</dbReference>
<dbReference type="SUPFAM" id="SSF49478">
    <property type="entry name" value="Cna protein B-type domain"/>
    <property type="match status" value="3"/>
</dbReference>
<evidence type="ECO:0000259" key="7">
    <source>
        <dbReference type="Pfam" id="PF17802"/>
    </source>
</evidence>
<dbReference type="PANTHER" id="PTHR36108:SF13">
    <property type="entry name" value="COLOSSIN-B-RELATED"/>
    <property type="match status" value="1"/>
</dbReference>
<reference evidence="9" key="1">
    <citation type="journal article" date="2019" name="Int. J. Syst. Evol. Microbiol.">
        <title>The Global Catalogue of Microorganisms (GCM) 10K type strain sequencing project: providing services to taxonomists for standard genome sequencing and annotation.</title>
        <authorList>
            <consortium name="The Broad Institute Genomics Platform"/>
            <consortium name="The Broad Institute Genome Sequencing Center for Infectious Disease"/>
            <person name="Wu L."/>
            <person name="Ma J."/>
        </authorList>
    </citation>
    <scope>NUCLEOTIDE SEQUENCE [LARGE SCALE GENOMIC DNA]</scope>
    <source>
        <strain evidence="9">CCM 8895</strain>
    </source>
</reference>
<evidence type="ECO:0000256" key="4">
    <source>
        <dbReference type="SAM" id="MobiDB-lite"/>
    </source>
</evidence>
<keyword evidence="5" id="KW-0812">Transmembrane</keyword>
<feature type="domain" description="Collagen binding" evidence="6">
    <location>
        <begin position="172"/>
        <end position="267"/>
    </location>
</feature>
<feature type="domain" description="SpaA-like prealbumin fold" evidence="7">
    <location>
        <begin position="536"/>
        <end position="623"/>
    </location>
</feature>
<dbReference type="Pfam" id="PF17802">
    <property type="entry name" value="SpaA"/>
    <property type="match status" value="3"/>
</dbReference>
<dbReference type="InterPro" id="IPR041033">
    <property type="entry name" value="SpaA_PFL_dom_1"/>
</dbReference>
<dbReference type="Proteomes" id="UP001596186">
    <property type="component" value="Unassembled WGS sequence"/>
</dbReference>
<sequence>MNRIKKDRVTALIMLFVFGVSLVGNLFNASSIQADTTSGDDWKTPQTVILDGSGTEDITNIANLSGYTSLTANFHWDIPDDATITDGEVLKFKIPDNVQLDFDKSGSDQVKESAFGKVVIPYDTREGTVTLNDYFTQPAHNTNRHIDLSFSGKGINNSGEDPDPDPGDKAFMVKTGWSNGDSTTIPTKITWQTVLNQNVKTVSGLVVTDKIGDGQKLDRDSLTIRDSHNNDIQGVDISYTDDGFTLNFTKPITDKIDIIYNTDITSTVNFNDIYSWTNYIESSYTGISADTGGDPVTVPGDPVTNHTPTAIVNWGSSLGGSGYNGSVVLKKVDKTTGASLQGAVFSLVKSDGSTVNDAEGNPEYQNLTTDSNGQIAVSNLRAGDYKFIERTAPDGYLLNSDNEHEFQITTSQQLPIEFDVTNQRDPSTIKGNVVLNKTASDTGKPLAGAIFDLQKSDGTSVAKGLSTNDDGQIIYSNLPVGDYQFVETTAPTGYDINKTKLGFTISDSQTQPNLTMVDKKTSDTSNPGTNVPDTTGKVILTKSDAETKSVLQGAVFKLENSDGKVLKNNLTTDSAGQITIDNLAFGKYQFVETKAPDNYVLNQTPIPFDLKSGTVNVSATNNKKADVIVPVDPTNPVDPGNPNDPEPTIPDPVTPLTPRDSVNQTPSLPTDPDFVKNGTGVNNPSLPQYSKTSSNNSAVNKQAKLPQTSSIRSTFAAVAGSMLLFLIALEVFTKYRKL</sequence>
<comment type="caution">
    <text evidence="8">The sequence shown here is derived from an EMBL/GenBank/DDBJ whole genome shotgun (WGS) entry which is preliminary data.</text>
</comment>